<accession>A0A443K0D3</accession>
<evidence type="ECO:0000313" key="2">
    <source>
        <dbReference type="Proteomes" id="UP000284451"/>
    </source>
</evidence>
<reference evidence="1 2" key="2">
    <citation type="submission" date="2019-01" db="EMBL/GenBank/DDBJ databases">
        <authorList>
            <person name="Li Y."/>
        </authorList>
    </citation>
    <scope>NUCLEOTIDE SEQUENCE [LARGE SCALE GENOMIC DNA]</scope>
    <source>
        <strain evidence="1 2">07D10-4-3</strain>
    </source>
</reference>
<reference evidence="1 2" key="1">
    <citation type="submission" date="2019-01" db="EMBL/GenBank/DDBJ databases">
        <title>Sinorhodobacter populi sp. nov. isolated from the symptomatic bark tissue of Populus euramericana canker.</title>
        <authorList>
            <person name="Xu G."/>
        </authorList>
    </citation>
    <scope>NUCLEOTIDE SEQUENCE [LARGE SCALE GENOMIC DNA]</scope>
    <source>
        <strain evidence="1 2">07D10-4-3</strain>
    </source>
</reference>
<dbReference type="AlphaFoldDB" id="A0A443K0D3"/>
<evidence type="ECO:0000313" key="1">
    <source>
        <dbReference type="EMBL" id="RWR26176.1"/>
    </source>
</evidence>
<name>A0A443K0D3_9RHOB</name>
<gene>
    <name evidence="1" type="ORF">D2T29_21185</name>
</gene>
<protein>
    <submittedName>
        <fullName evidence="1">Uncharacterized protein</fullName>
    </submittedName>
</protein>
<proteinExistence type="predicted"/>
<sequence length="140" mass="14964">MIEFRNPDFIDGIHLRAIRASMELPPGESMIKGAIHAVVADAAIPLVALLPGFGPPRAGVSRHDHGGGRAAPPGICRSIGTLYPIAGDELAAIIDPDRLWISDLSADPFQRLNHVLAPVGDPRICRRAVARMCVHDSQDP</sequence>
<dbReference type="EMBL" id="SAUY01000051">
    <property type="protein sequence ID" value="RWR26176.1"/>
    <property type="molecule type" value="Genomic_DNA"/>
</dbReference>
<organism evidence="1 2">
    <name type="scientific">Paenirhodobacter populi</name>
    <dbReference type="NCBI Taxonomy" id="2306993"/>
    <lineage>
        <taxon>Bacteria</taxon>
        <taxon>Pseudomonadati</taxon>
        <taxon>Pseudomonadota</taxon>
        <taxon>Alphaproteobacteria</taxon>
        <taxon>Rhodobacterales</taxon>
        <taxon>Rhodobacter group</taxon>
        <taxon>Paenirhodobacter</taxon>
    </lineage>
</organism>
<dbReference type="Proteomes" id="UP000284451">
    <property type="component" value="Unassembled WGS sequence"/>
</dbReference>
<comment type="caution">
    <text evidence="1">The sequence shown here is derived from an EMBL/GenBank/DDBJ whole genome shotgun (WGS) entry which is preliminary data.</text>
</comment>